<keyword evidence="3" id="KW-0472">Membrane</keyword>
<evidence type="ECO:0000256" key="1">
    <source>
        <dbReference type="SAM" id="Coils"/>
    </source>
</evidence>
<feature type="chain" id="PRO_5038975406" evidence="4">
    <location>
        <begin position="39"/>
        <end position="490"/>
    </location>
</feature>
<reference evidence="5" key="1">
    <citation type="journal article" date="2021" name="PeerJ">
        <title>Extensive microbial diversity within the chicken gut microbiome revealed by metagenomics and culture.</title>
        <authorList>
            <person name="Gilroy R."/>
            <person name="Ravi A."/>
            <person name="Getino M."/>
            <person name="Pursley I."/>
            <person name="Horton D.L."/>
            <person name="Alikhan N.F."/>
            <person name="Baker D."/>
            <person name="Gharbi K."/>
            <person name="Hall N."/>
            <person name="Watson M."/>
            <person name="Adriaenssens E.M."/>
            <person name="Foster-Nyarko E."/>
            <person name="Jarju S."/>
            <person name="Secka A."/>
            <person name="Antonio M."/>
            <person name="Oren A."/>
            <person name="Chaudhuri R.R."/>
            <person name="La Ragione R."/>
            <person name="Hildebrand F."/>
            <person name="Pallen M.J."/>
        </authorList>
    </citation>
    <scope>NUCLEOTIDE SEQUENCE</scope>
    <source>
        <strain evidence="5">14324</strain>
    </source>
</reference>
<proteinExistence type="predicted"/>
<gene>
    <name evidence="5" type="ORF">IAA21_01950</name>
</gene>
<comment type="caution">
    <text evidence="5">The sequence shown here is derived from an EMBL/GenBank/DDBJ whole genome shotgun (WGS) entry which is preliminary data.</text>
</comment>
<feature type="compositionally biased region" description="Acidic residues" evidence="2">
    <location>
        <begin position="130"/>
        <end position="146"/>
    </location>
</feature>
<feature type="transmembrane region" description="Helical" evidence="3">
    <location>
        <begin position="464"/>
        <end position="480"/>
    </location>
</feature>
<dbReference type="InterPro" id="IPR006311">
    <property type="entry name" value="TAT_signal"/>
</dbReference>
<name>A0A9D2DR61_9FIRM</name>
<evidence type="ECO:0000256" key="3">
    <source>
        <dbReference type="SAM" id="Phobius"/>
    </source>
</evidence>
<keyword evidence="1" id="KW-0175">Coiled coil</keyword>
<feature type="signal peptide" evidence="4">
    <location>
        <begin position="1"/>
        <end position="38"/>
    </location>
</feature>
<feature type="compositionally biased region" description="Low complexity" evidence="2">
    <location>
        <begin position="147"/>
        <end position="163"/>
    </location>
</feature>
<feature type="region of interest" description="Disordered" evidence="2">
    <location>
        <begin position="130"/>
        <end position="227"/>
    </location>
</feature>
<evidence type="ECO:0000313" key="5">
    <source>
        <dbReference type="EMBL" id="HIZ21548.1"/>
    </source>
</evidence>
<sequence length="490" mass="52473">MNRERNSGRITYRKAVRLMAAAALTAALVCGQSPAVFAESQVSEETQISILPENITIEEPVPLYEVSLPDSEYGTLSWADDSCVPNERVQSYEVILTPYEEVDLSGEEGYDQESGVLIGYVTVVVSSLEEEAYEEELEEDPEEEADPTTVPDPSVSPDPSVTPEASGTPEETPELTEAPGEDETKEEPEQEKPAEDVPEEEAPGEAQVGGQEPAQTEPVPEITKAPVENIFDQPEEILEEDNRLATAEDNLSIEEQKARAAENHSCSGISVSGISLPWYVQFRVSSGEDYEFTNEADASIFKSYEFQLWDLKTDTEYQIPDGEYISVTVPVKEGYKYTIEHLLENGAIETIIPSVEGSTMVFSTHSFSPFGIAGSKPVIGSDIAEEGYGNDNGDQNGSDGTTSQVPVSPAGSSDTASSSGANQATAPTANPVQTSGNTQANTQKTVQQNNGTASGAVATGDPTVILPFVVMAAGSAGAIIKTTSKFKKRK</sequence>
<dbReference type="EMBL" id="DXBU01000023">
    <property type="protein sequence ID" value="HIZ21548.1"/>
    <property type="molecule type" value="Genomic_DNA"/>
</dbReference>
<feature type="region of interest" description="Disordered" evidence="2">
    <location>
        <begin position="382"/>
        <end position="437"/>
    </location>
</feature>
<feature type="compositionally biased region" description="Low complexity" evidence="2">
    <location>
        <begin position="408"/>
        <end position="421"/>
    </location>
</feature>
<organism evidence="5 6">
    <name type="scientific">Candidatus Blautia faecigallinarum</name>
    <dbReference type="NCBI Taxonomy" id="2838488"/>
    <lineage>
        <taxon>Bacteria</taxon>
        <taxon>Bacillati</taxon>
        <taxon>Bacillota</taxon>
        <taxon>Clostridia</taxon>
        <taxon>Lachnospirales</taxon>
        <taxon>Lachnospiraceae</taxon>
        <taxon>Blautia</taxon>
    </lineage>
</organism>
<feature type="coiled-coil region" evidence="1">
    <location>
        <begin position="237"/>
        <end position="264"/>
    </location>
</feature>
<feature type="compositionally biased region" description="Polar residues" evidence="2">
    <location>
        <begin position="422"/>
        <end position="437"/>
    </location>
</feature>
<evidence type="ECO:0000256" key="4">
    <source>
        <dbReference type="SAM" id="SignalP"/>
    </source>
</evidence>
<evidence type="ECO:0000256" key="2">
    <source>
        <dbReference type="SAM" id="MobiDB-lite"/>
    </source>
</evidence>
<dbReference type="Proteomes" id="UP000824041">
    <property type="component" value="Unassembled WGS sequence"/>
</dbReference>
<dbReference type="PROSITE" id="PS51318">
    <property type="entry name" value="TAT"/>
    <property type="match status" value="1"/>
</dbReference>
<evidence type="ECO:0000313" key="6">
    <source>
        <dbReference type="Proteomes" id="UP000824041"/>
    </source>
</evidence>
<feature type="compositionally biased region" description="Acidic residues" evidence="2">
    <location>
        <begin position="171"/>
        <end position="189"/>
    </location>
</feature>
<accession>A0A9D2DR61</accession>
<reference evidence="5" key="2">
    <citation type="submission" date="2021-04" db="EMBL/GenBank/DDBJ databases">
        <authorList>
            <person name="Gilroy R."/>
        </authorList>
    </citation>
    <scope>NUCLEOTIDE SEQUENCE</scope>
    <source>
        <strain evidence="5">14324</strain>
    </source>
</reference>
<keyword evidence="4" id="KW-0732">Signal</keyword>
<feature type="compositionally biased region" description="Low complexity" evidence="2">
    <location>
        <begin position="387"/>
        <end position="400"/>
    </location>
</feature>
<keyword evidence="3" id="KW-1133">Transmembrane helix</keyword>
<keyword evidence="3" id="KW-0812">Transmembrane</keyword>
<protein>
    <submittedName>
        <fullName evidence="5">Uncharacterized protein</fullName>
    </submittedName>
</protein>
<dbReference type="AlphaFoldDB" id="A0A9D2DR61"/>